<dbReference type="InterPro" id="IPR029058">
    <property type="entry name" value="AB_hydrolase_fold"/>
</dbReference>
<evidence type="ECO:0000313" key="3">
    <source>
        <dbReference type="EMBL" id="PKI84850.1"/>
    </source>
</evidence>
<dbReference type="SUPFAM" id="SSF53474">
    <property type="entry name" value="alpha/beta-Hydrolases"/>
    <property type="match status" value="1"/>
</dbReference>
<accession>A0A2N1JE62</accession>
<organism evidence="3 4">
    <name type="scientific">Malassezia vespertilionis</name>
    <dbReference type="NCBI Taxonomy" id="2020962"/>
    <lineage>
        <taxon>Eukaryota</taxon>
        <taxon>Fungi</taxon>
        <taxon>Dikarya</taxon>
        <taxon>Basidiomycota</taxon>
        <taxon>Ustilaginomycotina</taxon>
        <taxon>Malasseziomycetes</taxon>
        <taxon>Malasseziales</taxon>
        <taxon>Malasseziaceae</taxon>
        <taxon>Malassezia</taxon>
    </lineage>
</organism>
<protein>
    <submittedName>
        <fullName evidence="3">Uncharacterized protein</fullName>
    </submittedName>
</protein>
<evidence type="ECO:0000256" key="1">
    <source>
        <dbReference type="ARBA" id="ARBA00047591"/>
    </source>
</evidence>
<dbReference type="STRING" id="2020962.A0A2N1JE62"/>
<evidence type="ECO:0000256" key="2">
    <source>
        <dbReference type="ARBA" id="ARBA00048461"/>
    </source>
</evidence>
<proteinExistence type="predicted"/>
<dbReference type="EMBL" id="KZ454988">
    <property type="protein sequence ID" value="PKI84850.1"/>
    <property type="molecule type" value="Genomic_DNA"/>
</dbReference>
<dbReference type="PANTHER" id="PTHR35560">
    <property type="entry name" value="BLL0132 PROTEIN"/>
    <property type="match status" value="1"/>
</dbReference>
<dbReference type="Gene3D" id="3.40.50.1820">
    <property type="entry name" value="alpha/beta hydrolase"/>
    <property type="match status" value="1"/>
</dbReference>
<dbReference type="OrthoDB" id="5985073at2759"/>
<keyword evidence="4" id="KW-1185">Reference proteome</keyword>
<name>A0A2N1JE62_9BASI</name>
<reference evidence="3 4" key="1">
    <citation type="submission" date="2017-10" db="EMBL/GenBank/DDBJ databases">
        <title>A novel species of cold-tolerant Malassezia isolated from bats.</title>
        <authorList>
            <person name="Lorch J.M."/>
            <person name="Palmer J.M."/>
            <person name="Vanderwolf K.J."/>
            <person name="Schmidt K.Z."/>
            <person name="Verant M.L."/>
            <person name="Weller T.J."/>
            <person name="Blehert D.S."/>
        </authorList>
    </citation>
    <scope>NUCLEOTIDE SEQUENCE [LARGE SCALE GENOMIC DNA]</scope>
    <source>
        <strain evidence="3 4">NWHC:44797-103</strain>
    </source>
</reference>
<dbReference type="Proteomes" id="UP000232875">
    <property type="component" value="Unassembled WGS sequence"/>
</dbReference>
<evidence type="ECO:0000313" key="4">
    <source>
        <dbReference type="Proteomes" id="UP000232875"/>
    </source>
</evidence>
<dbReference type="AlphaFoldDB" id="A0A2N1JE62"/>
<gene>
    <name evidence="3" type="ORF">MVES_001278</name>
</gene>
<comment type="catalytic activity">
    <reaction evidence="2">
        <text>a monoacylglycerol + H2O = glycerol + a fatty acid + H(+)</text>
        <dbReference type="Rhea" id="RHEA:15245"/>
        <dbReference type="ChEBI" id="CHEBI:15377"/>
        <dbReference type="ChEBI" id="CHEBI:15378"/>
        <dbReference type="ChEBI" id="CHEBI:17408"/>
        <dbReference type="ChEBI" id="CHEBI:17754"/>
        <dbReference type="ChEBI" id="CHEBI:28868"/>
    </reaction>
</comment>
<sequence>MKTNDKLAKHVVIVVHGSLRDGDSYWSLMNDIFADLIKQGDARVDRNLIIVAPEFFSAEQNEGQYSSKQLAWPDLNLWQPGEASSRPKGLNISSYEAIEKLVDHFDNSSQYPQMKNITLVGHSGGGQLVNRYATLARKLPQNTHMRFIVADPSSSLYFTEDRAVTDKNIVDKAKCPLYNSYRYGFDNLTIPIYGGQSAQTGFKNYVTRDIVHLNGLLDTEVNGDQQCMAILQGGTQRISRNFSWWKYLNLIAGTGEDMRFFPGNFTNVPNWKHLYSGDFTPRLSIVANASHDVDQVFNSAIGNSALFDTDVLPGWRPEKPGQSTDSFPSAAIRAQVRFALFIPLVALTSIFLR</sequence>
<comment type="catalytic activity">
    <reaction evidence="1">
        <text>a diacylglycerol + H2O = a monoacylglycerol + a fatty acid + H(+)</text>
        <dbReference type="Rhea" id="RHEA:32731"/>
        <dbReference type="ChEBI" id="CHEBI:15377"/>
        <dbReference type="ChEBI" id="CHEBI:15378"/>
        <dbReference type="ChEBI" id="CHEBI:17408"/>
        <dbReference type="ChEBI" id="CHEBI:18035"/>
        <dbReference type="ChEBI" id="CHEBI:28868"/>
    </reaction>
</comment>
<dbReference type="PANTHER" id="PTHR35560:SF3">
    <property type="entry name" value="PEPTIDASE S9 PROLYL OLIGOPEPTIDASE CATALYTIC DOMAIN-CONTAINING PROTEIN"/>
    <property type="match status" value="1"/>
</dbReference>